<proteinExistence type="inferred from homology"/>
<feature type="domain" description="Core" evidence="2">
    <location>
        <begin position="9"/>
        <end position="110"/>
    </location>
</feature>
<evidence type="ECO:0000313" key="4">
    <source>
        <dbReference type="Proteomes" id="UP000256845"/>
    </source>
</evidence>
<keyword evidence="4" id="KW-1185">Reference proteome</keyword>
<reference evidence="3 4" key="1">
    <citation type="submission" date="2018-07" db="EMBL/GenBank/DDBJ databases">
        <title>Genomic Encyclopedia of Type Strains, Phase III (KMG-III): the genomes of soil and plant-associated and newly described type strains.</title>
        <authorList>
            <person name="Whitman W."/>
        </authorList>
    </citation>
    <scope>NUCLEOTIDE SEQUENCE [LARGE SCALE GENOMIC DNA]</scope>
    <source>
        <strain evidence="3 4">CECT 8488</strain>
    </source>
</reference>
<dbReference type="Proteomes" id="UP000256845">
    <property type="component" value="Unassembled WGS sequence"/>
</dbReference>
<evidence type="ECO:0000259" key="2">
    <source>
        <dbReference type="Pfam" id="PF01521"/>
    </source>
</evidence>
<sequence>MFGTGAPILTLTDAAADRVRELMDQGDNEVLGLRVGVSSKGCSGLSYVVEYAKEQKQFEEVVEDKGVRIFVDPAAVMFIIGSQMDYVESKLDSRFTFSNPNETARCGCGESFSTQ</sequence>
<dbReference type="InterPro" id="IPR016092">
    <property type="entry name" value="ATAP"/>
</dbReference>
<dbReference type="GO" id="GO:0016226">
    <property type="term" value="P:iron-sulfur cluster assembly"/>
    <property type="evidence" value="ECO:0007669"/>
    <property type="project" value="InterPro"/>
</dbReference>
<dbReference type="Pfam" id="PF01521">
    <property type="entry name" value="Fe-S_biosyn"/>
    <property type="match status" value="1"/>
</dbReference>
<comment type="caution">
    <text evidence="3">The sequence shown here is derived from an EMBL/GenBank/DDBJ whole genome shotgun (WGS) entry which is preliminary data.</text>
</comment>
<gene>
    <name evidence="3" type="ORF">DFP90_102362</name>
</gene>
<dbReference type="RefSeq" id="WP_115935883.1">
    <property type="nucleotide sequence ID" value="NZ_QRDW01000002.1"/>
</dbReference>
<evidence type="ECO:0000313" key="3">
    <source>
        <dbReference type="EMBL" id="RED52342.1"/>
    </source>
</evidence>
<dbReference type="EMBL" id="QRDW01000002">
    <property type="protein sequence ID" value="RED52342.1"/>
    <property type="molecule type" value="Genomic_DNA"/>
</dbReference>
<accession>A0A3D9HS70</accession>
<comment type="similarity">
    <text evidence="1">Belongs to the HesB/IscA family.</text>
</comment>
<name>A0A3D9HS70_9PROT</name>
<dbReference type="GO" id="GO:0051537">
    <property type="term" value="F:2 iron, 2 sulfur cluster binding"/>
    <property type="evidence" value="ECO:0007669"/>
    <property type="project" value="TreeGrafter"/>
</dbReference>
<dbReference type="FunFam" id="2.60.300.12:FF:000001">
    <property type="entry name" value="Iron-binding protein IscA"/>
    <property type="match status" value="1"/>
</dbReference>
<dbReference type="InterPro" id="IPR017870">
    <property type="entry name" value="FeS_cluster_insertion_CS"/>
</dbReference>
<organism evidence="3 4">
    <name type="scientific">Aestuariispira insulae</name>
    <dbReference type="NCBI Taxonomy" id="1461337"/>
    <lineage>
        <taxon>Bacteria</taxon>
        <taxon>Pseudomonadati</taxon>
        <taxon>Pseudomonadota</taxon>
        <taxon>Alphaproteobacteria</taxon>
        <taxon>Rhodospirillales</taxon>
        <taxon>Kiloniellaceae</taxon>
        <taxon>Aestuariispira</taxon>
    </lineage>
</organism>
<dbReference type="InterPro" id="IPR000361">
    <property type="entry name" value="ATAP_core_dom"/>
</dbReference>
<dbReference type="InterPro" id="IPR035903">
    <property type="entry name" value="HesB-like_dom_sf"/>
</dbReference>
<dbReference type="AlphaFoldDB" id="A0A3D9HS70"/>
<dbReference type="Gene3D" id="2.60.300.12">
    <property type="entry name" value="HesB-like domain"/>
    <property type="match status" value="1"/>
</dbReference>
<evidence type="ECO:0000256" key="1">
    <source>
        <dbReference type="ARBA" id="ARBA00006718"/>
    </source>
</evidence>
<dbReference type="SUPFAM" id="SSF89360">
    <property type="entry name" value="HesB-like domain"/>
    <property type="match status" value="1"/>
</dbReference>
<protein>
    <submittedName>
        <fullName evidence="3">Iron-sulfur cluster assembly protein</fullName>
    </submittedName>
</protein>
<dbReference type="PANTHER" id="PTHR10072:SF41">
    <property type="entry name" value="IRON-SULFUR CLUSTER ASSEMBLY 1 HOMOLOG, MITOCHONDRIAL"/>
    <property type="match status" value="1"/>
</dbReference>
<dbReference type="InterPro" id="IPR050322">
    <property type="entry name" value="Fe-S_cluster_asmbl/transfer"/>
</dbReference>
<dbReference type="PANTHER" id="PTHR10072">
    <property type="entry name" value="IRON-SULFUR CLUSTER ASSEMBLY PROTEIN"/>
    <property type="match status" value="1"/>
</dbReference>
<dbReference type="NCBIfam" id="TIGR00049">
    <property type="entry name" value="iron-sulfur cluster assembly accessory protein"/>
    <property type="match status" value="1"/>
</dbReference>
<dbReference type="OrthoDB" id="9801228at2"/>
<dbReference type="PROSITE" id="PS01152">
    <property type="entry name" value="HESB"/>
    <property type="match status" value="1"/>
</dbReference>
<dbReference type="GO" id="GO:0005737">
    <property type="term" value="C:cytoplasm"/>
    <property type="evidence" value="ECO:0007669"/>
    <property type="project" value="TreeGrafter"/>
</dbReference>